<evidence type="ECO:0000256" key="4">
    <source>
        <dbReference type="ARBA" id="ARBA00023277"/>
    </source>
</evidence>
<dbReference type="InterPro" id="IPR011583">
    <property type="entry name" value="Chitinase_II/V-like_cat"/>
</dbReference>
<gene>
    <name evidence="10" type="ORF">AMAG_13033</name>
</gene>
<dbReference type="CDD" id="cd06548">
    <property type="entry name" value="GH18_chitinase"/>
    <property type="match status" value="1"/>
</dbReference>
<accession>A0A0L0T0T9</accession>
<keyword evidence="6" id="KW-0624">Polysaccharide degradation</keyword>
<dbReference type="eggNOG" id="KOG2806">
    <property type="taxonomic scope" value="Eukaryota"/>
</dbReference>
<dbReference type="AlphaFoldDB" id="A0A0L0T0T9"/>
<dbReference type="SUPFAM" id="SSF51445">
    <property type="entry name" value="(Trans)glycosidases"/>
    <property type="match status" value="1"/>
</dbReference>
<dbReference type="PROSITE" id="PS01095">
    <property type="entry name" value="GH18_1"/>
    <property type="match status" value="1"/>
</dbReference>
<dbReference type="InterPro" id="IPR001223">
    <property type="entry name" value="Glyco_hydro18_cat"/>
</dbReference>
<dbReference type="GO" id="GO:0008061">
    <property type="term" value="F:chitin binding"/>
    <property type="evidence" value="ECO:0007669"/>
    <property type="project" value="InterPro"/>
</dbReference>
<organism evidence="10 11">
    <name type="scientific">Allomyces macrogynus (strain ATCC 38327)</name>
    <name type="common">Allomyces javanicus var. macrogynus</name>
    <dbReference type="NCBI Taxonomy" id="578462"/>
    <lineage>
        <taxon>Eukaryota</taxon>
        <taxon>Fungi</taxon>
        <taxon>Fungi incertae sedis</taxon>
        <taxon>Blastocladiomycota</taxon>
        <taxon>Blastocladiomycetes</taxon>
        <taxon>Blastocladiales</taxon>
        <taxon>Blastocladiaceae</taxon>
        <taxon>Allomyces</taxon>
    </lineage>
</organism>
<name>A0A0L0T0T9_ALLM3</name>
<dbReference type="SUPFAM" id="SSF54556">
    <property type="entry name" value="Chitinase insertion domain"/>
    <property type="match status" value="1"/>
</dbReference>
<dbReference type="OMA" id="QRLVCYY"/>
<keyword evidence="2 7" id="KW-0378">Hydrolase</keyword>
<dbReference type="VEuPathDB" id="FungiDB:AMAG_13033"/>
<dbReference type="GO" id="GO:0006032">
    <property type="term" value="P:chitin catabolic process"/>
    <property type="evidence" value="ECO:0007669"/>
    <property type="project" value="UniProtKB-KW"/>
</dbReference>
<dbReference type="EMBL" id="GG745356">
    <property type="protein sequence ID" value="KNE68376.1"/>
    <property type="molecule type" value="Genomic_DNA"/>
</dbReference>
<protein>
    <recommendedName>
        <fullName evidence="9">GH18 domain-containing protein</fullName>
    </recommendedName>
</protein>
<comment type="catalytic activity">
    <reaction evidence="1">
        <text>Random endo-hydrolysis of N-acetyl-beta-D-glucosaminide (1-&gt;4)-beta-linkages in chitin and chitodextrins.</text>
        <dbReference type="EC" id="3.2.1.14"/>
    </reaction>
</comment>
<evidence type="ECO:0000313" key="11">
    <source>
        <dbReference type="Proteomes" id="UP000054350"/>
    </source>
</evidence>
<evidence type="ECO:0000256" key="8">
    <source>
        <dbReference type="RuleBase" id="RU004453"/>
    </source>
</evidence>
<dbReference type="GO" id="GO:0008843">
    <property type="term" value="F:endochitinase activity"/>
    <property type="evidence" value="ECO:0007669"/>
    <property type="project" value="UniProtKB-EC"/>
</dbReference>
<dbReference type="InterPro" id="IPR050314">
    <property type="entry name" value="Glycosyl_Hydrlase_18"/>
</dbReference>
<evidence type="ECO:0000259" key="9">
    <source>
        <dbReference type="PROSITE" id="PS51910"/>
    </source>
</evidence>
<dbReference type="PANTHER" id="PTHR11177">
    <property type="entry name" value="CHITINASE"/>
    <property type="match status" value="1"/>
</dbReference>
<evidence type="ECO:0000313" key="10">
    <source>
        <dbReference type="EMBL" id="KNE68376.1"/>
    </source>
</evidence>
<evidence type="ECO:0000256" key="1">
    <source>
        <dbReference type="ARBA" id="ARBA00000822"/>
    </source>
</evidence>
<dbReference type="PROSITE" id="PS51910">
    <property type="entry name" value="GH18_2"/>
    <property type="match status" value="1"/>
</dbReference>
<sequence>MRRVLHRIERHLRRVSTNPATMPATPVVLAYYTSWSAYEPRNYHALDMPVEHLTHINYAFANIKDGKIALGDSWADVERAHELKHPDGSPAGTFRGNFEILNRTDSPFRRRNPNIRTLISIGGWTFSKDFSLVARTPESRHVFTQSVLDFFTQHRFDGVDLDWEYPVEGGMDHNHRHPDDGHNFTLLLRQLRSGLDVLAQSLGRERYLLTVAVGATEHTAKHFDVPGLAETCDWINVMTYDAAGPWSSTAEHHAPLDFATTSLALYQRLGAPNYKLALGVPFYGRSFTGVRSIESGQRYDGTGPGTHEPGVVDWDDLCANYTPAQGYVRDGCTWWHPQTGVWVGADDEEAMARKGRLAREMGLAGVFWWEMSMDKRAELVRAVRRGMGYPE</sequence>
<feature type="domain" description="GH18" evidence="9">
    <location>
        <begin position="26"/>
        <end position="390"/>
    </location>
</feature>
<dbReference type="InterPro" id="IPR001579">
    <property type="entry name" value="Glyco_hydro_18_chit_AS"/>
</dbReference>
<dbReference type="InterPro" id="IPR017853">
    <property type="entry name" value="GH"/>
</dbReference>
<reference evidence="11" key="2">
    <citation type="submission" date="2009-11" db="EMBL/GenBank/DDBJ databases">
        <title>The Genome Sequence of Allomyces macrogynus strain ATCC 38327.</title>
        <authorList>
            <consortium name="The Broad Institute Genome Sequencing Platform"/>
            <person name="Russ C."/>
            <person name="Cuomo C."/>
            <person name="Shea T."/>
            <person name="Young S.K."/>
            <person name="Zeng Q."/>
            <person name="Koehrsen M."/>
            <person name="Haas B."/>
            <person name="Borodovsky M."/>
            <person name="Guigo R."/>
            <person name="Alvarado L."/>
            <person name="Berlin A."/>
            <person name="Borenstein D."/>
            <person name="Chen Z."/>
            <person name="Engels R."/>
            <person name="Freedman E."/>
            <person name="Gellesch M."/>
            <person name="Goldberg J."/>
            <person name="Griggs A."/>
            <person name="Gujja S."/>
            <person name="Heiman D."/>
            <person name="Hepburn T."/>
            <person name="Howarth C."/>
            <person name="Jen D."/>
            <person name="Larson L."/>
            <person name="Lewis B."/>
            <person name="Mehta T."/>
            <person name="Park D."/>
            <person name="Pearson M."/>
            <person name="Roberts A."/>
            <person name="Saif S."/>
            <person name="Shenoy N."/>
            <person name="Sisk P."/>
            <person name="Stolte C."/>
            <person name="Sykes S."/>
            <person name="Walk T."/>
            <person name="White J."/>
            <person name="Yandava C."/>
            <person name="Burger G."/>
            <person name="Gray M.W."/>
            <person name="Holland P.W.H."/>
            <person name="King N."/>
            <person name="Lang F.B.F."/>
            <person name="Roger A.J."/>
            <person name="Ruiz-Trillo I."/>
            <person name="Lander E."/>
            <person name="Nusbaum C."/>
        </authorList>
    </citation>
    <scope>NUCLEOTIDE SEQUENCE [LARGE SCALE GENOMIC DNA]</scope>
    <source>
        <strain evidence="11">ATCC 38327</strain>
    </source>
</reference>
<evidence type="ECO:0000256" key="3">
    <source>
        <dbReference type="ARBA" id="ARBA00023024"/>
    </source>
</evidence>
<dbReference type="Gene3D" id="3.20.20.80">
    <property type="entry name" value="Glycosidases"/>
    <property type="match status" value="1"/>
</dbReference>
<dbReference type="SMART" id="SM00636">
    <property type="entry name" value="Glyco_18"/>
    <property type="match status" value="1"/>
</dbReference>
<dbReference type="PANTHER" id="PTHR11177:SF317">
    <property type="entry name" value="CHITINASE 12-RELATED"/>
    <property type="match status" value="1"/>
</dbReference>
<comment type="similarity">
    <text evidence="8">Belongs to the glycosyl hydrolase 18 family.</text>
</comment>
<evidence type="ECO:0000256" key="6">
    <source>
        <dbReference type="ARBA" id="ARBA00023326"/>
    </source>
</evidence>
<dbReference type="GO" id="GO:0005576">
    <property type="term" value="C:extracellular region"/>
    <property type="evidence" value="ECO:0007669"/>
    <property type="project" value="TreeGrafter"/>
</dbReference>
<proteinExistence type="inferred from homology"/>
<dbReference type="Pfam" id="PF00704">
    <property type="entry name" value="Glyco_hydro_18"/>
    <property type="match status" value="1"/>
</dbReference>
<keyword evidence="5 7" id="KW-0326">Glycosidase</keyword>
<dbReference type="InterPro" id="IPR029070">
    <property type="entry name" value="Chitinase_insertion_sf"/>
</dbReference>
<reference evidence="10 11" key="1">
    <citation type="submission" date="2009-11" db="EMBL/GenBank/DDBJ databases">
        <title>Annotation of Allomyces macrogynus ATCC 38327.</title>
        <authorList>
            <consortium name="The Broad Institute Genome Sequencing Platform"/>
            <person name="Russ C."/>
            <person name="Cuomo C."/>
            <person name="Burger G."/>
            <person name="Gray M.W."/>
            <person name="Holland P.W.H."/>
            <person name="King N."/>
            <person name="Lang F.B.F."/>
            <person name="Roger A.J."/>
            <person name="Ruiz-Trillo I."/>
            <person name="Young S.K."/>
            <person name="Zeng Q."/>
            <person name="Gargeya S."/>
            <person name="Fitzgerald M."/>
            <person name="Haas B."/>
            <person name="Abouelleil A."/>
            <person name="Alvarado L."/>
            <person name="Arachchi H.M."/>
            <person name="Berlin A."/>
            <person name="Chapman S.B."/>
            <person name="Gearin G."/>
            <person name="Goldberg J."/>
            <person name="Griggs A."/>
            <person name="Gujja S."/>
            <person name="Hansen M."/>
            <person name="Heiman D."/>
            <person name="Howarth C."/>
            <person name="Larimer J."/>
            <person name="Lui A."/>
            <person name="MacDonald P.J.P."/>
            <person name="McCowen C."/>
            <person name="Montmayeur A."/>
            <person name="Murphy C."/>
            <person name="Neiman D."/>
            <person name="Pearson M."/>
            <person name="Priest M."/>
            <person name="Roberts A."/>
            <person name="Saif S."/>
            <person name="Shea T."/>
            <person name="Sisk P."/>
            <person name="Stolte C."/>
            <person name="Sykes S."/>
            <person name="Wortman J."/>
            <person name="Nusbaum C."/>
            <person name="Birren B."/>
        </authorList>
    </citation>
    <scope>NUCLEOTIDE SEQUENCE [LARGE SCALE GENOMIC DNA]</scope>
    <source>
        <strain evidence="10 11">ATCC 38327</strain>
    </source>
</reference>
<dbReference type="Gene3D" id="3.10.50.10">
    <property type="match status" value="1"/>
</dbReference>
<dbReference type="GO" id="GO:0000272">
    <property type="term" value="P:polysaccharide catabolic process"/>
    <property type="evidence" value="ECO:0007669"/>
    <property type="project" value="UniProtKB-KW"/>
</dbReference>
<keyword evidence="11" id="KW-1185">Reference proteome</keyword>
<dbReference type="Proteomes" id="UP000054350">
    <property type="component" value="Unassembled WGS sequence"/>
</dbReference>
<keyword evidence="3" id="KW-0146">Chitin degradation</keyword>
<dbReference type="OrthoDB" id="73875at2759"/>
<keyword evidence="4" id="KW-0119">Carbohydrate metabolism</keyword>
<evidence type="ECO:0000256" key="7">
    <source>
        <dbReference type="RuleBase" id="RU000489"/>
    </source>
</evidence>
<dbReference type="STRING" id="578462.A0A0L0T0T9"/>
<evidence type="ECO:0000256" key="5">
    <source>
        <dbReference type="ARBA" id="ARBA00023295"/>
    </source>
</evidence>
<evidence type="ECO:0000256" key="2">
    <source>
        <dbReference type="ARBA" id="ARBA00022801"/>
    </source>
</evidence>